<dbReference type="Pfam" id="PF19258">
    <property type="entry name" value="KxYKxGKxW_sig"/>
    <property type="match status" value="1"/>
</dbReference>
<comment type="caution">
    <text evidence="3">The sequence shown here is derived from an EMBL/GenBank/DDBJ whole genome shotgun (WGS) entry which is preliminary data.</text>
</comment>
<dbReference type="InterPro" id="IPR022263">
    <property type="entry name" value="KxYKxGKxW"/>
</dbReference>
<proteinExistence type="predicted"/>
<evidence type="ECO:0000313" key="4">
    <source>
        <dbReference type="Proteomes" id="UP000305541"/>
    </source>
</evidence>
<dbReference type="EMBL" id="VBTH01000022">
    <property type="protein sequence ID" value="TLQ03466.1"/>
    <property type="molecule type" value="Genomic_DNA"/>
</dbReference>
<dbReference type="Proteomes" id="UP000305541">
    <property type="component" value="Unassembled WGS sequence"/>
</dbReference>
<feature type="region of interest" description="Disordered" evidence="2">
    <location>
        <begin position="56"/>
        <end position="75"/>
    </location>
</feature>
<dbReference type="NCBIfam" id="TIGR03715">
    <property type="entry name" value="KxYKxGKxW"/>
    <property type="match status" value="1"/>
</dbReference>
<evidence type="ECO:0000256" key="2">
    <source>
        <dbReference type="SAM" id="MobiDB-lite"/>
    </source>
</evidence>
<dbReference type="RefSeq" id="WP_138474853.1">
    <property type="nucleotide sequence ID" value="NZ_VBTH01000022.1"/>
</dbReference>
<sequence length="430" mass="44510">MSKKIIKAHQKVVSDSMEEKKRFHLYKAGKLWLVAGMATFSFATAELTTQAVSADTVNPATPETSAKTATSSASGSVTLKAASSISAPNSVSVASSAATPSSATSSAASSQPSSATSSATSSEASSSASSKATSSATSKAASSEASSSASSKAAPSVSSKASSAVSSTASKATSSTAVKTKASTASTSTSSAASKDDAQADQKLNAQLKLGQVATVKQNGAQLILTIAKNQMLTQAQRDAIIDYAKKNHLSIEGLPKQTRANADTAATTDLSSTLFDKNTTKKGAAHDGDTITSDGTTLTISQLTDAAHNHVLSTAEVNRIVAYVKANNLKVVDTTNKMVNEIWYTDGSVTWGEARIDPTKKPIKALRVVSDPVLGIIATTVAEVRAAKWFLQIDLKSSDTEWSNSATPGMGVWYSKQFYYYGEDGSLQR</sequence>
<accession>A0A5R9BRX4</accession>
<name>A0A5R9BRX4_9LACO</name>
<evidence type="ECO:0000256" key="1">
    <source>
        <dbReference type="ARBA" id="ARBA00022729"/>
    </source>
</evidence>
<reference evidence="3 4" key="1">
    <citation type="submission" date="2019-05" db="EMBL/GenBank/DDBJ databases">
        <title>The metagenome of a microbial culture collection derived from dairy environment covers the genomic content of the human microbiome.</title>
        <authorList>
            <person name="Roder T."/>
            <person name="Wuthrich D."/>
            <person name="Sattari Z."/>
            <person name="Von Ah U."/>
            <person name="Bar C."/>
            <person name="Ronchi F."/>
            <person name="Macpherson A.J."/>
            <person name="Ganal-Vonarburg S.C."/>
            <person name="Bruggmann R."/>
            <person name="Vergeres G."/>
        </authorList>
    </citation>
    <scope>NUCLEOTIDE SEQUENCE [LARGE SCALE GENOMIC DNA]</scope>
    <source>
        <strain evidence="3 4">FAM 18815</strain>
    </source>
</reference>
<keyword evidence="1" id="KW-0732">Signal</keyword>
<protein>
    <submittedName>
        <fullName evidence="3">Uncharacterized protein</fullName>
    </submittedName>
</protein>
<evidence type="ECO:0000313" key="3">
    <source>
        <dbReference type="EMBL" id="TLQ03466.1"/>
    </source>
</evidence>
<feature type="compositionally biased region" description="Low complexity" evidence="2">
    <location>
        <begin position="101"/>
        <end position="193"/>
    </location>
</feature>
<gene>
    <name evidence="3" type="ORF">FEZ51_09215</name>
</gene>
<feature type="region of interest" description="Disordered" evidence="2">
    <location>
        <begin position="101"/>
        <end position="197"/>
    </location>
</feature>
<organism evidence="3 4">
    <name type="scientific">Pediococcus stilesii</name>
    <dbReference type="NCBI Taxonomy" id="331679"/>
    <lineage>
        <taxon>Bacteria</taxon>
        <taxon>Bacillati</taxon>
        <taxon>Bacillota</taxon>
        <taxon>Bacilli</taxon>
        <taxon>Lactobacillales</taxon>
        <taxon>Lactobacillaceae</taxon>
        <taxon>Pediococcus</taxon>
    </lineage>
</organism>
<dbReference type="AlphaFoldDB" id="A0A5R9BRX4"/>
<feature type="compositionally biased region" description="Low complexity" evidence="2">
    <location>
        <begin position="60"/>
        <end position="75"/>
    </location>
</feature>
<dbReference type="OrthoDB" id="2329348at2"/>